<accession>A0A285AYA8</accession>
<dbReference type="Proteomes" id="UP000510937">
    <property type="component" value="Chromosome"/>
</dbReference>
<reference evidence="7" key="3">
    <citation type="submission" date="2020-06" db="EMBL/GenBank/DDBJ databases">
        <title>REHAB project genomes.</title>
        <authorList>
            <person name="Shaw L.P."/>
        </authorList>
    </citation>
    <scope>NUCLEOTIDE SEQUENCE [LARGE SCALE GENOMIC DNA]</scope>
    <source>
        <strain evidence="7">RHBSTW-00555</strain>
    </source>
</reference>
<protein>
    <submittedName>
        <fullName evidence="4">GNAT family N-acetyltransferase</fullName>
    </submittedName>
    <submittedName>
        <fullName evidence="5">N-acetyltransferase GCN5</fullName>
    </submittedName>
</protein>
<evidence type="ECO:0000256" key="1">
    <source>
        <dbReference type="ARBA" id="ARBA00022679"/>
    </source>
</evidence>
<organism evidence="5 6">
    <name type="scientific">Klebsiella grimontii</name>
    <dbReference type="NCBI Taxonomy" id="2058152"/>
    <lineage>
        <taxon>Bacteria</taxon>
        <taxon>Pseudomonadati</taxon>
        <taxon>Pseudomonadota</taxon>
        <taxon>Gammaproteobacteria</taxon>
        <taxon>Enterobacterales</taxon>
        <taxon>Enterobacteriaceae</taxon>
        <taxon>Klebsiella/Raoultella group</taxon>
        <taxon>Klebsiella</taxon>
    </lineage>
</organism>
<dbReference type="AlphaFoldDB" id="A0A285AYA8"/>
<sequence>MELTAVPATQFSIEQLTTILCDCFEDYLVPVTLSVEVFVQRFSAEGLSLLDSRVWLDGDVPAAMAVVARRGDEARLAAFAVRPAYRGKGVGRRLMTPLIDALRAQGVRRMWLEVIRDNHAAVALYQSLGFEVRHGLCGYLSAQAASGESSVLQEYDVLALTRRAGAEINGQLPWLMDPLTFSTLPCRALSLHQQAFAVLATLSSRPQLQFLWVDPAARGRGLGQEMLRTLAQRFPGLGTSVTIPERFTPLFHAAGYTPMALKQYEMSAALSALPSAGR</sequence>
<dbReference type="InterPro" id="IPR000182">
    <property type="entry name" value="GNAT_dom"/>
</dbReference>
<dbReference type="Pfam" id="PF00583">
    <property type="entry name" value="Acetyltransf_1"/>
    <property type="match status" value="2"/>
</dbReference>
<reference evidence="4" key="4">
    <citation type="journal article" date="2021" name="Microb. Genom.">
        <title>A genomic epidemiological study shows that prevalence of antimicrobial resistance in Enterobacterales is associated with the livestock host, as well as antimicrobial usage.</title>
        <authorList>
            <person name="AbuOun M."/>
            <person name="Jones H."/>
            <person name="Stubberfield E."/>
            <person name="Gilson D."/>
            <person name="Shaw L.P."/>
            <person name="Hubbard A.T.M."/>
            <person name="Chau K.K."/>
            <person name="Sebra R."/>
            <person name="Peto T.E.A."/>
            <person name="Crook D.W."/>
            <person name="Read D.S."/>
            <person name="Gweon H.S."/>
            <person name="Walker A.S."/>
            <person name="Stoesser N."/>
            <person name="Smith R.P."/>
            <person name="Anjum M.F."/>
            <person name="On Behalf Of The Rehab Consortium."/>
        </authorList>
    </citation>
    <scope>NUCLEOTIDE SEQUENCE</scope>
    <source>
        <strain evidence="4">RHBSTW-00555</strain>
    </source>
</reference>
<keyword evidence="2" id="KW-0012">Acyltransferase</keyword>
<gene>
    <name evidence="4" type="ORF">HV234_24400</name>
    <name evidence="5" type="ORF">KOSB73_210087</name>
</gene>
<proteinExistence type="predicted"/>
<evidence type="ECO:0000259" key="3">
    <source>
        <dbReference type="PROSITE" id="PS51186"/>
    </source>
</evidence>
<dbReference type="Gene3D" id="3.40.630.30">
    <property type="match status" value="2"/>
</dbReference>
<evidence type="ECO:0000313" key="5">
    <source>
        <dbReference type="EMBL" id="SNU33593.1"/>
    </source>
</evidence>
<evidence type="ECO:0000313" key="7">
    <source>
        <dbReference type="Proteomes" id="UP000510937"/>
    </source>
</evidence>
<dbReference type="InterPro" id="IPR050680">
    <property type="entry name" value="YpeA/RimI_acetyltransf"/>
</dbReference>
<evidence type="ECO:0000313" key="4">
    <source>
        <dbReference type="EMBL" id="QLO54457.1"/>
    </source>
</evidence>
<evidence type="ECO:0000313" key="6">
    <source>
        <dbReference type="Proteomes" id="UP000220639"/>
    </source>
</evidence>
<dbReference type="InterPro" id="IPR016181">
    <property type="entry name" value="Acyl_CoA_acyltransferase"/>
</dbReference>
<dbReference type="EMBL" id="FZTC01000014">
    <property type="protein sequence ID" value="SNU33593.1"/>
    <property type="molecule type" value="Genomic_DNA"/>
</dbReference>
<dbReference type="Proteomes" id="UP000220639">
    <property type="component" value="Unassembled WGS sequence"/>
</dbReference>
<feature type="domain" description="N-acetyltransferase" evidence="3">
    <location>
        <begin position="3"/>
        <end position="158"/>
    </location>
</feature>
<evidence type="ECO:0000256" key="2">
    <source>
        <dbReference type="ARBA" id="ARBA00023315"/>
    </source>
</evidence>
<dbReference type="PROSITE" id="PS51186">
    <property type="entry name" value="GNAT"/>
    <property type="match status" value="1"/>
</dbReference>
<name>A0A285AYA8_9ENTR</name>
<dbReference type="PANTHER" id="PTHR43420:SF12">
    <property type="entry name" value="N-ACETYLTRANSFERASE DOMAIN-CONTAINING PROTEIN"/>
    <property type="match status" value="1"/>
</dbReference>
<reference evidence="6" key="2">
    <citation type="submission" date="2017-08" db="EMBL/GenBank/DDBJ databases">
        <authorList>
            <person name="Brisse S."/>
        </authorList>
    </citation>
    <scope>NUCLEOTIDE SEQUENCE [LARGE SCALE GENOMIC DNA]</scope>
    <source>
        <strain evidence="6">06D021</strain>
    </source>
</reference>
<dbReference type="PANTHER" id="PTHR43420">
    <property type="entry name" value="ACETYLTRANSFERASE"/>
    <property type="match status" value="1"/>
</dbReference>
<dbReference type="RefSeq" id="WP_049088592.1">
    <property type="nucleotide sequence ID" value="NZ_CABGKM010000013.1"/>
</dbReference>
<reference evidence="5" key="1">
    <citation type="submission" date="2017-08" db="EMBL/GenBank/DDBJ databases">
        <authorList>
            <person name="de Groot N.N."/>
        </authorList>
    </citation>
    <scope>NUCLEOTIDE SEQUENCE [LARGE SCALE GENOMIC DNA]</scope>
    <source>
        <strain evidence="5">06D021</strain>
    </source>
</reference>
<dbReference type="SUPFAM" id="SSF55729">
    <property type="entry name" value="Acyl-CoA N-acyltransferases (Nat)"/>
    <property type="match status" value="2"/>
</dbReference>
<dbReference type="CDD" id="cd04301">
    <property type="entry name" value="NAT_SF"/>
    <property type="match status" value="2"/>
</dbReference>
<dbReference type="EMBL" id="CP055315">
    <property type="protein sequence ID" value="QLO54457.1"/>
    <property type="molecule type" value="Genomic_DNA"/>
</dbReference>
<dbReference type="GO" id="GO:0016747">
    <property type="term" value="F:acyltransferase activity, transferring groups other than amino-acyl groups"/>
    <property type="evidence" value="ECO:0007669"/>
    <property type="project" value="InterPro"/>
</dbReference>
<keyword evidence="1 5" id="KW-0808">Transferase</keyword>